<feature type="domain" description="Cwf19-like protein C-terminal" evidence="3">
    <location>
        <begin position="435"/>
        <end position="522"/>
    </location>
</feature>
<organism evidence="5 6">
    <name type="scientific">Fopius arisanus</name>
    <dbReference type="NCBI Taxonomy" id="64838"/>
    <lineage>
        <taxon>Eukaryota</taxon>
        <taxon>Metazoa</taxon>
        <taxon>Ecdysozoa</taxon>
        <taxon>Arthropoda</taxon>
        <taxon>Hexapoda</taxon>
        <taxon>Insecta</taxon>
        <taxon>Pterygota</taxon>
        <taxon>Neoptera</taxon>
        <taxon>Endopterygota</taxon>
        <taxon>Hymenoptera</taxon>
        <taxon>Apocrita</taxon>
        <taxon>Ichneumonoidea</taxon>
        <taxon>Braconidae</taxon>
        <taxon>Opiinae</taxon>
        <taxon>Fopius</taxon>
    </lineage>
</organism>
<dbReference type="PANTHER" id="PTHR12072:SF4">
    <property type="entry name" value="CWF19-LIKE PROTEIN 1"/>
    <property type="match status" value="1"/>
</dbReference>
<dbReference type="GO" id="GO:0071014">
    <property type="term" value="C:post-mRNA release spliceosomal complex"/>
    <property type="evidence" value="ECO:0007669"/>
    <property type="project" value="TreeGrafter"/>
</dbReference>
<dbReference type="Pfam" id="PF04677">
    <property type="entry name" value="CwfJ_C_1"/>
    <property type="match status" value="1"/>
</dbReference>
<dbReference type="Proteomes" id="UP000694866">
    <property type="component" value="Unplaced"/>
</dbReference>
<evidence type="ECO:0000256" key="2">
    <source>
        <dbReference type="SAM" id="MobiDB-lite"/>
    </source>
</evidence>
<dbReference type="GO" id="GO:0000398">
    <property type="term" value="P:mRNA splicing, via spliceosome"/>
    <property type="evidence" value="ECO:0007669"/>
    <property type="project" value="TreeGrafter"/>
</dbReference>
<dbReference type="Pfam" id="PF04676">
    <property type="entry name" value="CwfJ_C_2"/>
    <property type="match status" value="1"/>
</dbReference>
<keyword evidence="5" id="KW-1185">Reference proteome</keyword>
<dbReference type="OrthoDB" id="444325at2759"/>
<evidence type="ECO:0000259" key="3">
    <source>
        <dbReference type="Pfam" id="PF04676"/>
    </source>
</evidence>
<dbReference type="GeneID" id="105273927"/>
<dbReference type="CDD" id="cd07380">
    <property type="entry name" value="MPP_CWF19_N"/>
    <property type="match status" value="1"/>
</dbReference>
<dbReference type="KEGG" id="fas:105273927"/>
<evidence type="ECO:0000256" key="1">
    <source>
        <dbReference type="ARBA" id="ARBA00006795"/>
    </source>
</evidence>
<dbReference type="GO" id="GO:0061632">
    <property type="term" value="F:RNA lariat debranching enzyme activator activity"/>
    <property type="evidence" value="ECO:0007669"/>
    <property type="project" value="TreeGrafter"/>
</dbReference>
<evidence type="ECO:0000313" key="6">
    <source>
        <dbReference type="RefSeq" id="XP_011314965.1"/>
    </source>
</evidence>
<dbReference type="RefSeq" id="XP_011314965.1">
    <property type="nucleotide sequence ID" value="XM_011316663.1"/>
</dbReference>
<accession>A0A9R1TSN0</accession>
<comment type="similarity">
    <text evidence="1">Belongs to the CWF19 family.</text>
</comment>
<dbReference type="PANTHER" id="PTHR12072">
    <property type="entry name" value="CWF19, CELL CYCLE CONTROL PROTEIN"/>
    <property type="match status" value="1"/>
</dbReference>
<feature type="domain" description="Cwf19-like C-terminal" evidence="4">
    <location>
        <begin position="308"/>
        <end position="424"/>
    </location>
</feature>
<proteinExistence type="inferred from homology"/>
<evidence type="ECO:0000313" key="5">
    <source>
        <dbReference type="Proteomes" id="UP000694866"/>
    </source>
</evidence>
<sequence length="525" mass="58987">MSAKQKILLSGDVEGRFNNLFSKVEQINKKNGPFEFLLCVGNFFGVNNIELDPYKHGSKIIPVPTLIIGPNRADDVGNYPDLDGAEICQNLTYLGKRGLYSAGSGLKIAYISGVQTLQESSTVEAINFTESDVISVRNSCLKGQPSFRGIDILLTSQWPTDVTKFDPKDPKFNYKGSELVAWLAAQIKPRYHVCGLEGIHYERPPYRNKSKGGDSIEIASRFIALARVGNPEKLKWLYALNLTPVDRTRLMDLATKTTDETPSPYPASNLNSDPGSTNPKDTKKQFFYDMQPVGEGKRRSNQSDKYQKKSKCVFNQDKCWFCLSSPSVEKHLVISVGSEVYVALAKGGLVDDHLLILPISHHQSFSIIPENVEKQMELYKKAIARYYAGTGRVPVFFERNYKSSHCQLQAVPVAEEVASELFGVFQDVADDHGVELSQIPNHSKLRQIAPPGATYFYVELPNGVLLYTRISKDFPLQFGREALANDKILNLRHKVDWKDCQISKEEEIDLAKTIRKKFQPYDIDT</sequence>
<dbReference type="InterPro" id="IPR006768">
    <property type="entry name" value="Cwf19-like_C_dom-1"/>
</dbReference>
<feature type="compositionally biased region" description="Polar residues" evidence="2">
    <location>
        <begin position="266"/>
        <end position="279"/>
    </location>
</feature>
<dbReference type="AlphaFoldDB" id="A0A9R1TSN0"/>
<evidence type="ECO:0000259" key="4">
    <source>
        <dbReference type="Pfam" id="PF04677"/>
    </source>
</evidence>
<dbReference type="InterPro" id="IPR040194">
    <property type="entry name" value="Cwf19-like"/>
</dbReference>
<protein>
    <submittedName>
        <fullName evidence="6">CWF19-like protein 1</fullName>
    </submittedName>
</protein>
<dbReference type="InterPro" id="IPR006767">
    <property type="entry name" value="Cwf19-like_C_dom-2"/>
</dbReference>
<gene>
    <name evidence="6" type="primary">LOC105273927</name>
</gene>
<feature type="region of interest" description="Disordered" evidence="2">
    <location>
        <begin position="256"/>
        <end position="283"/>
    </location>
</feature>
<name>A0A9R1TSN0_9HYME</name>
<reference evidence="6" key="1">
    <citation type="submission" date="2025-08" db="UniProtKB">
        <authorList>
            <consortium name="RefSeq"/>
        </authorList>
    </citation>
    <scope>IDENTIFICATION</scope>
    <source>
        <strain evidence="6">USDA-PBARC FA_bdor</strain>
        <tissue evidence="6">Whole organism</tissue>
    </source>
</reference>